<protein>
    <submittedName>
        <fullName evidence="1">Uncharacterized protein</fullName>
    </submittedName>
</protein>
<evidence type="ECO:0000313" key="2">
    <source>
        <dbReference type="Proteomes" id="UP001732700"/>
    </source>
</evidence>
<name>A0ACD5TYS5_AVESA</name>
<dbReference type="EnsemblPlants" id="AVESA.00010b.r2.1DG0146620.1">
    <property type="protein sequence ID" value="AVESA.00010b.r2.1DG0146620.1.CDS"/>
    <property type="gene ID" value="AVESA.00010b.r2.1DG0146620"/>
</dbReference>
<keyword evidence="2" id="KW-1185">Reference proteome</keyword>
<reference evidence="1" key="1">
    <citation type="submission" date="2021-05" db="EMBL/GenBank/DDBJ databases">
        <authorList>
            <person name="Scholz U."/>
            <person name="Mascher M."/>
            <person name="Fiebig A."/>
        </authorList>
    </citation>
    <scope>NUCLEOTIDE SEQUENCE [LARGE SCALE GENOMIC DNA]</scope>
</reference>
<reference evidence="1" key="2">
    <citation type="submission" date="2025-09" db="UniProtKB">
        <authorList>
            <consortium name="EnsemblPlants"/>
        </authorList>
    </citation>
    <scope>IDENTIFICATION</scope>
</reference>
<accession>A0ACD5TYS5</accession>
<sequence length="534" mass="58421">MQCVCFGTSPTLDLHNMSLLLALELLLFLLALPRLCCASNSTQSTLDRQADALLRWRSSLDDGSNDLDSWRKGTSPCNWTGVTCSNARPRGRDQGDVSLVVSNISLALNGLQGRLDRLHFADLPYLVYLDLRLNFLSGQIPSSIGALAELAFLDMSDNDLDGSIPPSIGLPHLTHLNLAWNALSSKIPSSLGALTEFSFLDLSSNRIFGHIPPSICNLTKLTSLDLSYNLLSKGSMPSTLGALEKLKNLKLSHNNLTGPIPSSIGNLTSLVFLDLSNNWIKGSIPRSMKNLTRLEFLDLSNNQLKCSIPRTFSKLVSLRTLSLQSNQLNGLLPPELGSLVFLSHLNLSSNHFIGSIPPQIGQCVLLLSLRISNNLLTGQIPHILGYLNNLSGAIPVTLSQLYGLSMLNLSYNHLGGKVLYTSIPPSLTNISLDHNMDLCGDSQYSMYGLTPCVAPDIHSEQQIIKRPHFKLLPAFLGISFICLILACIVVVCQRRELVANTIENKSGDMLCIWNFDGNIAFEDILNATENFNEK</sequence>
<organism evidence="1 2">
    <name type="scientific">Avena sativa</name>
    <name type="common">Oat</name>
    <dbReference type="NCBI Taxonomy" id="4498"/>
    <lineage>
        <taxon>Eukaryota</taxon>
        <taxon>Viridiplantae</taxon>
        <taxon>Streptophyta</taxon>
        <taxon>Embryophyta</taxon>
        <taxon>Tracheophyta</taxon>
        <taxon>Spermatophyta</taxon>
        <taxon>Magnoliopsida</taxon>
        <taxon>Liliopsida</taxon>
        <taxon>Poales</taxon>
        <taxon>Poaceae</taxon>
        <taxon>BOP clade</taxon>
        <taxon>Pooideae</taxon>
        <taxon>Poodae</taxon>
        <taxon>Poeae</taxon>
        <taxon>Poeae Chloroplast Group 1 (Aveneae type)</taxon>
        <taxon>Aveninae</taxon>
        <taxon>Avena</taxon>
    </lineage>
</organism>
<proteinExistence type="predicted"/>
<evidence type="ECO:0000313" key="1">
    <source>
        <dbReference type="EnsemblPlants" id="AVESA.00010b.r2.1DG0146620.1.CDS"/>
    </source>
</evidence>
<dbReference type="Proteomes" id="UP001732700">
    <property type="component" value="Chromosome 1D"/>
</dbReference>